<sequence length="414" mass="47806">MQIFQPPPRERERERERVNNSDFVFIDTPGVSSLDKSDFDITFGYLPRLECAIICQDINQGGLTKSVIDFISQNLDIKNNLIFCLTKSDLKPQNIRENIKKSVLEQLKDLNIENLEDKIVFTSTKEPNTELLNLINNNFYSKFAEIKKQKIAKNTKIFSKELSQILKQRVELIDFNTDELDEKLKNIQKEEDKIQDEIQNQQIKLDKFIQSLENKIYSECLNNIPLLKNGETQEFFENMIKIIEENTKNYFNDYFVFNANDMDLGTFENMKKDLNMNQSIKFIIAEGFPFVLDKIGSVLATIPKVGIIFKGFQLLSMPLSLAGGFLANQIEKLVAKNPAEVAKMATLVVMNFTKGYIEKISNEQIFEPLKNKLQTTKDSIGDTITLKSKKIDEIKKTKKDMEKTIIELENFINS</sequence>
<evidence type="ECO:0000313" key="2">
    <source>
        <dbReference type="EMBL" id="EPH09197.1"/>
    </source>
</evidence>
<dbReference type="InterPro" id="IPR027417">
    <property type="entry name" value="P-loop_NTPase"/>
</dbReference>
<dbReference type="Gene3D" id="3.40.50.300">
    <property type="entry name" value="P-loop containing nucleotide triphosphate hydrolases"/>
    <property type="match status" value="1"/>
</dbReference>
<feature type="coiled-coil region" evidence="1">
    <location>
        <begin position="173"/>
        <end position="204"/>
    </location>
</feature>
<dbReference type="EMBL" id="AGYD01000005">
    <property type="protein sequence ID" value="EPH09197.1"/>
    <property type="molecule type" value="Genomic_DNA"/>
</dbReference>
<comment type="caution">
    <text evidence="2">The sequence shown here is derived from an EMBL/GenBank/DDBJ whole genome shotgun (WGS) entry which is preliminary data.</text>
</comment>
<dbReference type="HOGENOM" id="CLU_663393_0_0_7"/>
<evidence type="ECO:0000256" key="1">
    <source>
        <dbReference type="SAM" id="Coils"/>
    </source>
</evidence>
<evidence type="ECO:0000313" key="3">
    <source>
        <dbReference type="Proteomes" id="UP000014539"/>
    </source>
</evidence>
<dbReference type="RefSeq" id="WP_016646571.1">
    <property type="nucleotide sequence ID" value="NZ_KE340326.1"/>
</dbReference>
<keyword evidence="1" id="KW-0175">Coiled coil</keyword>
<proteinExistence type="predicted"/>
<name>S3XIM2_9BACT</name>
<accession>S3XIM2</accession>
<dbReference type="PATRIC" id="fig|883165.3.peg.732"/>
<dbReference type="SUPFAM" id="SSF52540">
    <property type="entry name" value="P-loop containing nucleoside triphosphate hydrolases"/>
    <property type="match status" value="1"/>
</dbReference>
<dbReference type="AlphaFoldDB" id="S3XIM2"/>
<keyword evidence="3" id="KW-1185">Reference proteome</keyword>
<organism evidence="2 3">
    <name type="scientific">Campylobacter ureolyticus ACS-301-V-Sch3b</name>
    <dbReference type="NCBI Taxonomy" id="883165"/>
    <lineage>
        <taxon>Bacteria</taxon>
        <taxon>Pseudomonadati</taxon>
        <taxon>Campylobacterota</taxon>
        <taxon>Epsilonproteobacteria</taxon>
        <taxon>Campylobacterales</taxon>
        <taxon>Campylobacteraceae</taxon>
        <taxon>Campylobacter</taxon>
    </lineage>
</organism>
<gene>
    <name evidence="2" type="ORF">HMPREF9309_00716</name>
</gene>
<dbReference type="Proteomes" id="UP000014539">
    <property type="component" value="Unassembled WGS sequence"/>
</dbReference>
<reference evidence="2 3" key="1">
    <citation type="submission" date="2013-06" db="EMBL/GenBank/DDBJ databases">
        <title>The Genome Sequence of Campylobacter ureolyticus ACS-301-V-SCH3B.</title>
        <authorList>
            <consortium name="The Broad Institute Genomics Platform"/>
            <person name="Earl A."/>
            <person name="Ward D."/>
            <person name="Feldgarden M."/>
            <person name="Gevers D."/>
            <person name="Saerens B."/>
            <person name="Vaneechoutte M."/>
            <person name="Walker B."/>
            <person name="Young S."/>
            <person name="Zeng Q."/>
            <person name="Gargeya S."/>
            <person name="Fitzgerald M."/>
            <person name="Haas B."/>
            <person name="Abouelleil A."/>
            <person name="Allen A.W."/>
            <person name="Alvarado L."/>
            <person name="Arachchi H.M."/>
            <person name="Berlin A.M."/>
            <person name="Chapman S.B."/>
            <person name="Gainer-Dewar J."/>
            <person name="Goldberg J."/>
            <person name="Griggs A."/>
            <person name="Gujja S."/>
            <person name="Hansen M."/>
            <person name="Howarth C."/>
            <person name="Imamovic A."/>
            <person name="Ireland A."/>
            <person name="Larimer J."/>
            <person name="McCowan C."/>
            <person name="Murphy C."/>
            <person name="Pearson M."/>
            <person name="Poon T.W."/>
            <person name="Priest M."/>
            <person name="Roberts A."/>
            <person name="Saif S."/>
            <person name="Shea T."/>
            <person name="Sisk P."/>
            <person name="Sykes S."/>
            <person name="Wortman J."/>
            <person name="Nusbaum C."/>
            <person name="Birren B."/>
        </authorList>
    </citation>
    <scope>NUCLEOTIDE SEQUENCE [LARGE SCALE GENOMIC DNA]</scope>
    <source>
        <strain evidence="2 3">ACS-301-V-Sch3b</strain>
    </source>
</reference>
<protein>
    <submittedName>
        <fullName evidence="2">Uncharacterized protein</fullName>
    </submittedName>
</protein>